<sequence>MKKILVIALSCALCFLLIGQTNVSAAKLKFGDVKTVQIKMSKSQLQTKFNNAALLNSLTNNKAVDGGFLAYVSALAKSSAKKAGLYGFIGGATLMGLNKLTAAEKKDFAQKLKLVNQKKAKGIIITTKYKYTQSFDIGDSSAKGYWIRTGPSKIKTY</sequence>
<dbReference type="EMBL" id="CP147407">
    <property type="protein sequence ID" value="WXB96909.1"/>
    <property type="molecule type" value="Genomic_DNA"/>
</dbReference>
<proteinExistence type="predicted"/>
<feature type="chain" id="PRO_5046331737" evidence="1">
    <location>
        <begin position="26"/>
        <end position="157"/>
    </location>
</feature>
<feature type="signal peptide" evidence="1">
    <location>
        <begin position="1"/>
        <end position="25"/>
    </location>
</feature>
<name>A0ABZ2NGL7_9BACI</name>
<organism evidence="2 3">
    <name type="scientific">Metabacillus sediminis</name>
    <dbReference type="NCBI Taxonomy" id="3117746"/>
    <lineage>
        <taxon>Bacteria</taxon>
        <taxon>Bacillati</taxon>
        <taxon>Bacillota</taxon>
        <taxon>Bacilli</taxon>
        <taxon>Bacillales</taxon>
        <taxon>Bacillaceae</taxon>
        <taxon>Metabacillus</taxon>
    </lineage>
</organism>
<accession>A0ABZ2NGL7</accession>
<reference evidence="2 3" key="1">
    <citation type="submission" date="2024-02" db="EMBL/GenBank/DDBJ databases">
        <title>Seven novel Bacillus-like species.</title>
        <authorList>
            <person name="Liu G."/>
        </authorList>
    </citation>
    <scope>NUCLEOTIDE SEQUENCE [LARGE SCALE GENOMIC DNA]</scope>
    <source>
        <strain evidence="2 3">FJAT-52054</strain>
    </source>
</reference>
<dbReference type="Proteomes" id="UP001377337">
    <property type="component" value="Chromosome"/>
</dbReference>
<evidence type="ECO:0000256" key="1">
    <source>
        <dbReference type="SAM" id="SignalP"/>
    </source>
</evidence>
<keyword evidence="1" id="KW-0732">Signal</keyword>
<protein>
    <submittedName>
        <fullName evidence="2">Uncharacterized protein</fullName>
    </submittedName>
</protein>
<evidence type="ECO:0000313" key="2">
    <source>
        <dbReference type="EMBL" id="WXB96909.1"/>
    </source>
</evidence>
<evidence type="ECO:0000313" key="3">
    <source>
        <dbReference type="Proteomes" id="UP001377337"/>
    </source>
</evidence>
<gene>
    <name evidence="2" type="ORF">WCV65_20665</name>
</gene>
<keyword evidence="3" id="KW-1185">Reference proteome</keyword>
<dbReference type="RefSeq" id="WP_338779083.1">
    <property type="nucleotide sequence ID" value="NZ_CP147407.1"/>
</dbReference>